<gene>
    <name evidence="2" type="ORF">TeGR_g12862</name>
</gene>
<dbReference type="Proteomes" id="UP001165060">
    <property type="component" value="Unassembled WGS sequence"/>
</dbReference>
<evidence type="ECO:0000256" key="1">
    <source>
        <dbReference type="SAM" id="Phobius"/>
    </source>
</evidence>
<feature type="transmembrane region" description="Helical" evidence="1">
    <location>
        <begin position="12"/>
        <end position="29"/>
    </location>
</feature>
<feature type="transmembrane region" description="Helical" evidence="1">
    <location>
        <begin position="143"/>
        <end position="164"/>
    </location>
</feature>
<feature type="non-terminal residue" evidence="2">
    <location>
        <position position="1"/>
    </location>
</feature>
<dbReference type="Gene3D" id="1.20.1070.10">
    <property type="entry name" value="Rhodopsin 7-helix transmembrane proteins"/>
    <property type="match status" value="1"/>
</dbReference>
<keyword evidence="1" id="KW-1133">Transmembrane helix</keyword>
<evidence type="ECO:0000313" key="3">
    <source>
        <dbReference type="Proteomes" id="UP001165060"/>
    </source>
</evidence>
<comment type="caution">
    <text evidence="2">The sequence shown here is derived from an EMBL/GenBank/DDBJ whole genome shotgun (WGS) entry which is preliminary data.</text>
</comment>
<sequence length="184" mass="20355">TSQNRAIRRVQAMLCLSDASLYIMYTVLLPTNTYFGQVPNNLFCQVNGVAIHFVCTSNFTTITYAVYDRYYRLVRMKVDRGKAAGKVVVPPHVRIFKYLLLPFLLLHALLPAITAGGYGIYIPKPNNSMCYAGGGKGVLAHDVFPVANLAWFLGCFCVIVVASWRSLAIIKELLSENNVQSNAG</sequence>
<protein>
    <recommendedName>
        <fullName evidence="4">G-protein coupled receptors family 1 profile domain-containing protein</fullName>
    </recommendedName>
</protein>
<feature type="transmembrane region" description="Helical" evidence="1">
    <location>
        <begin position="99"/>
        <end position="123"/>
    </location>
</feature>
<proteinExistence type="predicted"/>
<name>A0ABQ6N8G8_9STRA</name>
<evidence type="ECO:0008006" key="4">
    <source>
        <dbReference type="Google" id="ProtNLM"/>
    </source>
</evidence>
<accession>A0ABQ6N8G8</accession>
<organism evidence="2 3">
    <name type="scientific">Tetraparma gracilis</name>
    <dbReference type="NCBI Taxonomy" id="2962635"/>
    <lineage>
        <taxon>Eukaryota</taxon>
        <taxon>Sar</taxon>
        <taxon>Stramenopiles</taxon>
        <taxon>Ochrophyta</taxon>
        <taxon>Bolidophyceae</taxon>
        <taxon>Parmales</taxon>
        <taxon>Triparmaceae</taxon>
        <taxon>Tetraparma</taxon>
    </lineage>
</organism>
<feature type="non-terminal residue" evidence="2">
    <location>
        <position position="184"/>
    </location>
</feature>
<evidence type="ECO:0000313" key="2">
    <source>
        <dbReference type="EMBL" id="GMI50384.1"/>
    </source>
</evidence>
<keyword evidence="1" id="KW-0472">Membrane</keyword>
<dbReference type="EMBL" id="BRYB01006911">
    <property type="protein sequence ID" value="GMI50384.1"/>
    <property type="molecule type" value="Genomic_DNA"/>
</dbReference>
<feature type="transmembrane region" description="Helical" evidence="1">
    <location>
        <begin position="49"/>
        <end position="67"/>
    </location>
</feature>
<keyword evidence="1" id="KW-0812">Transmembrane</keyword>
<reference evidence="2 3" key="1">
    <citation type="journal article" date="2023" name="Commun. Biol.">
        <title>Genome analysis of Parmales, the sister group of diatoms, reveals the evolutionary specialization of diatoms from phago-mixotrophs to photoautotrophs.</title>
        <authorList>
            <person name="Ban H."/>
            <person name="Sato S."/>
            <person name="Yoshikawa S."/>
            <person name="Yamada K."/>
            <person name="Nakamura Y."/>
            <person name="Ichinomiya M."/>
            <person name="Sato N."/>
            <person name="Blanc-Mathieu R."/>
            <person name="Endo H."/>
            <person name="Kuwata A."/>
            <person name="Ogata H."/>
        </authorList>
    </citation>
    <scope>NUCLEOTIDE SEQUENCE [LARGE SCALE GENOMIC DNA]</scope>
</reference>
<keyword evidence="3" id="KW-1185">Reference proteome</keyword>